<protein>
    <submittedName>
        <fullName evidence="3">Uncharacterized protein</fullName>
    </submittedName>
</protein>
<comment type="caution">
    <text evidence="3">The sequence shown here is derived from an EMBL/GenBank/DDBJ whole genome shotgun (WGS) entry which is preliminary data.</text>
</comment>
<evidence type="ECO:0000313" key="3">
    <source>
        <dbReference type="EMBL" id="CAF3591509.1"/>
    </source>
</evidence>
<organism evidence="3 4">
    <name type="scientific">Adineta steineri</name>
    <dbReference type="NCBI Taxonomy" id="433720"/>
    <lineage>
        <taxon>Eukaryota</taxon>
        <taxon>Metazoa</taxon>
        <taxon>Spiralia</taxon>
        <taxon>Gnathifera</taxon>
        <taxon>Rotifera</taxon>
        <taxon>Eurotatoria</taxon>
        <taxon>Bdelloidea</taxon>
        <taxon>Adinetida</taxon>
        <taxon>Adinetidae</taxon>
        <taxon>Adineta</taxon>
    </lineage>
</organism>
<dbReference type="Proteomes" id="UP000663881">
    <property type="component" value="Unassembled WGS sequence"/>
</dbReference>
<sequence>MALRTSTNRRSTSNHDESEENQHHRRQQHHNEYDEEIVETEDDLIENYRYLTQRCGALRQSPTTNVISAIQQQQQKQKQTNPSLFSRQYSSISETHNPPSSHHNNNINNTNEFERSFSSTKHRRSHVNDLNNNNHNYLTTNTRVPPTIYYSETGEDAIGHNQSFSLVKLFARMKARLKHDKRYRPRPTHELLYEEDPQEWYELTKNVRTVLTKALLPDGGYDAAANRAKLNHTRQGSRKKSREHLPVLAKEHDDEEKITFEIDDELNTEGDPEFDQIIWEKFIHCTRGYNYRRAGVCKAIDRQYFQGQLAFFYGVANNILIDENLKASGLG</sequence>
<proteinExistence type="predicted"/>
<evidence type="ECO:0000256" key="1">
    <source>
        <dbReference type="SAM" id="MobiDB-lite"/>
    </source>
</evidence>
<feature type="compositionally biased region" description="Polar residues" evidence="1">
    <location>
        <begin position="1"/>
        <end position="11"/>
    </location>
</feature>
<name>A0A818MLG7_9BILA</name>
<dbReference type="EMBL" id="CAJNON010000084">
    <property type="protein sequence ID" value="CAF0938052.1"/>
    <property type="molecule type" value="Genomic_DNA"/>
</dbReference>
<evidence type="ECO:0000313" key="4">
    <source>
        <dbReference type="Proteomes" id="UP000663881"/>
    </source>
</evidence>
<dbReference type="Proteomes" id="UP000663891">
    <property type="component" value="Unassembled WGS sequence"/>
</dbReference>
<reference evidence="3" key="1">
    <citation type="submission" date="2021-02" db="EMBL/GenBank/DDBJ databases">
        <authorList>
            <person name="Nowell W R."/>
        </authorList>
    </citation>
    <scope>NUCLEOTIDE SEQUENCE</scope>
</reference>
<feature type="compositionally biased region" description="Low complexity" evidence="1">
    <location>
        <begin position="93"/>
        <end position="111"/>
    </location>
</feature>
<feature type="compositionally biased region" description="Basic and acidic residues" evidence="1">
    <location>
        <begin position="13"/>
        <end position="22"/>
    </location>
</feature>
<feature type="region of interest" description="Disordered" evidence="1">
    <location>
        <begin position="1"/>
        <end position="35"/>
    </location>
</feature>
<evidence type="ECO:0000313" key="2">
    <source>
        <dbReference type="EMBL" id="CAF0938052.1"/>
    </source>
</evidence>
<feature type="compositionally biased region" description="Low complexity" evidence="1">
    <location>
        <begin position="128"/>
        <end position="139"/>
    </location>
</feature>
<accession>A0A818MLG7</accession>
<dbReference type="EMBL" id="CAJOAY010000222">
    <property type="protein sequence ID" value="CAF3591509.1"/>
    <property type="molecule type" value="Genomic_DNA"/>
</dbReference>
<gene>
    <name evidence="3" type="ORF">OKA104_LOCUS6138</name>
    <name evidence="2" type="ORF">VCS650_LOCUS11328</name>
</gene>
<dbReference type="AlphaFoldDB" id="A0A818MLG7"/>
<dbReference type="OrthoDB" id="10025192at2759"/>
<feature type="region of interest" description="Disordered" evidence="1">
    <location>
        <begin position="89"/>
        <end position="139"/>
    </location>
</feature>